<accession>A0A8D9CBW2</accession>
<name>A0A8D9CBW2_9VIRU</name>
<dbReference type="EMBL" id="OU342829">
    <property type="protein sequence ID" value="CAG7580239.1"/>
    <property type="molecule type" value="Genomic_DNA"/>
</dbReference>
<evidence type="ECO:0000313" key="1">
    <source>
        <dbReference type="EMBL" id="CAG7580239.1"/>
    </source>
</evidence>
<reference evidence="1" key="1">
    <citation type="submission" date="2021-06" db="EMBL/GenBank/DDBJ databases">
        <authorList>
            <person name="Gannon L."/>
            <person name="Redgwell R T."/>
            <person name="Michniewski S."/>
            <person name="Harrison D C."/>
            <person name="Millard A."/>
        </authorList>
    </citation>
    <scope>NUCLEOTIDE SEQUENCE</scope>
</reference>
<sequence length="79" mass="9358">MGECEYGICDICNREAYIDRKYYRYDIKCECHSPNHFVICYHCENCEPTEPTETKISLRQEGKESKVILETDSLKKIKD</sequence>
<gene>
    <name evidence="1" type="ORF">SLAVMIC_00316</name>
</gene>
<protein>
    <submittedName>
        <fullName evidence="1">Uncharacterized protein</fullName>
    </submittedName>
</protein>
<proteinExistence type="predicted"/>
<organism evidence="1">
    <name type="scientific">uncultured marine phage</name>
    <dbReference type="NCBI Taxonomy" id="707152"/>
    <lineage>
        <taxon>Viruses</taxon>
        <taxon>environmental samples</taxon>
    </lineage>
</organism>